<sequence>MNVLLTLKEAYEKYVPKGYSPMIFPKHISDDNIPVYDLSLNMNVEPYNDGYNFEKFPEDCSLDNIPAIKSLIPFDKAHQEKNYKAAWECFSGLAECGNNRAKYWKEYYLLSGYHVQKDMDAALKLFKEAADDNVPEALRYAFTLIETNSKVYSKTIKYIKMSADNGHKIALYNLGINIYMEGRYNEPINKEKAKNYARLAALKNYPKAIELLKKLNVENPSDEDVEMLDA</sequence>
<keyword evidence="3" id="KW-1185">Reference proteome</keyword>
<accession>A0A397UXS2</accession>
<proteinExistence type="inferred from homology"/>
<dbReference type="OrthoDB" id="2434929at2759"/>
<dbReference type="AlphaFoldDB" id="A0A397UXS2"/>
<name>A0A397UXS2_9GLOM</name>
<reference evidence="2 3" key="1">
    <citation type="submission" date="2018-06" db="EMBL/GenBank/DDBJ databases">
        <title>Comparative genomics reveals the genomic features of Rhizophagus irregularis, R. cerebriforme, R. diaphanum and Gigaspora rosea, and their symbiotic lifestyle signature.</title>
        <authorList>
            <person name="Morin E."/>
            <person name="San Clemente H."/>
            <person name="Chen E.C.H."/>
            <person name="De La Providencia I."/>
            <person name="Hainaut M."/>
            <person name="Kuo A."/>
            <person name="Kohler A."/>
            <person name="Murat C."/>
            <person name="Tang N."/>
            <person name="Roy S."/>
            <person name="Loubradou J."/>
            <person name="Henrissat B."/>
            <person name="Grigoriev I.V."/>
            <person name="Corradi N."/>
            <person name="Roux C."/>
            <person name="Martin F.M."/>
        </authorList>
    </citation>
    <scope>NUCLEOTIDE SEQUENCE [LARGE SCALE GENOMIC DNA]</scope>
    <source>
        <strain evidence="2 3">DAOM 194757</strain>
    </source>
</reference>
<dbReference type="SUPFAM" id="SSF81901">
    <property type="entry name" value="HCP-like"/>
    <property type="match status" value="1"/>
</dbReference>
<evidence type="ECO:0000256" key="1">
    <source>
        <dbReference type="ARBA" id="ARBA00038101"/>
    </source>
</evidence>
<dbReference type="Proteomes" id="UP000266673">
    <property type="component" value="Unassembled WGS sequence"/>
</dbReference>
<comment type="similarity">
    <text evidence="1">Belongs to the sel-1 family.</text>
</comment>
<dbReference type="GO" id="GO:0005789">
    <property type="term" value="C:endoplasmic reticulum membrane"/>
    <property type="evidence" value="ECO:0007669"/>
    <property type="project" value="TreeGrafter"/>
</dbReference>
<evidence type="ECO:0000313" key="2">
    <source>
        <dbReference type="EMBL" id="RIB12333.1"/>
    </source>
</evidence>
<organism evidence="2 3">
    <name type="scientific">Gigaspora rosea</name>
    <dbReference type="NCBI Taxonomy" id="44941"/>
    <lineage>
        <taxon>Eukaryota</taxon>
        <taxon>Fungi</taxon>
        <taxon>Fungi incertae sedis</taxon>
        <taxon>Mucoromycota</taxon>
        <taxon>Glomeromycotina</taxon>
        <taxon>Glomeromycetes</taxon>
        <taxon>Diversisporales</taxon>
        <taxon>Gigasporaceae</taxon>
        <taxon>Gigaspora</taxon>
    </lineage>
</organism>
<comment type="caution">
    <text evidence="2">The sequence shown here is derived from an EMBL/GenBank/DDBJ whole genome shotgun (WGS) entry which is preliminary data.</text>
</comment>
<dbReference type="PANTHER" id="PTHR11102:SF147">
    <property type="entry name" value="SEL1L ADAPTOR SUBUNIT OF ERAD E3 UBIQUITIN LIGASE"/>
    <property type="match status" value="1"/>
</dbReference>
<dbReference type="InterPro" id="IPR050767">
    <property type="entry name" value="Sel1_AlgK"/>
</dbReference>
<dbReference type="STRING" id="44941.A0A397UXS2"/>
<gene>
    <name evidence="2" type="ORF">C2G38_34018</name>
</gene>
<dbReference type="GO" id="GO:0036503">
    <property type="term" value="P:ERAD pathway"/>
    <property type="evidence" value="ECO:0007669"/>
    <property type="project" value="TreeGrafter"/>
</dbReference>
<dbReference type="Pfam" id="PF08238">
    <property type="entry name" value="Sel1"/>
    <property type="match status" value="3"/>
</dbReference>
<dbReference type="InterPro" id="IPR011990">
    <property type="entry name" value="TPR-like_helical_dom_sf"/>
</dbReference>
<protein>
    <submittedName>
        <fullName evidence="2">Uncharacterized protein</fullName>
    </submittedName>
</protein>
<dbReference type="PANTHER" id="PTHR11102">
    <property type="entry name" value="SEL-1-LIKE PROTEIN"/>
    <property type="match status" value="1"/>
</dbReference>
<dbReference type="Gene3D" id="1.25.40.10">
    <property type="entry name" value="Tetratricopeptide repeat domain"/>
    <property type="match status" value="1"/>
</dbReference>
<evidence type="ECO:0000313" key="3">
    <source>
        <dbReference type="Proteomes" id="UP000266673"/>
    </source>
</evidence>
<dbReference type="EMBL" id="QKWP01001034">
    <property type="protein sequence ID" value="RIB12333.1"/>
    <property type="molecule type" value="Genomic_DNA"/>
</dbReference>
<dbReference type="InterPro" id="IPR006597">
    <property type="entry name" value="Sel1-like"/>
</dbReference>